<organism evidence="4 5">
    <name type="scientific">Magallana gigas</name>
    <name type="common">Pacific oyster</name>
    <name type="synonym">Crassostrea gigas</name>
    <dbReference type="NCBI Taxonomy" id="29159"/>
    <lineage>
        <taxon>Eukaryota</taxon>
        <taxon>Metazoa</taxon>
        <taxon>Spiralia</taxon>
        <taxon>Lophotrochozoa</taxon>
        <taxon>Mollusca</taxon>
        <taxon>Bivalvia</taxon>
        <taxon>Autobranchia</taxon>
        <taxon>Pteriomorphia</taxon>
        <taxon>Ostreida</taxon>
        <taxon>Ostreoidea</taxon>
        <taxon>Ostreidae</taxon>
        <taxon>Magallana</taxon>
    </lineage>
</organism>
<sequence>MRKSVQSFSSICRSLLLLLILLLCFVKDSQGFPDFKIDNIADKLKGEHSLEKRAVLWNFCSQKLVQITKPGSRGVNARGSRNSEFSNLTIISIDGGFIRIRGMANKLYLCFNKKGKLRTRFQPPKSLPHSCDFSQNLTGDGYHTFKLRDKPEWSIGFKKRGKKLPGFIRKPSQEPCHHFSLDLLNPTPITIPFDFNKKKNYLFNNSGKFRIRHKKRKKNRRREKERLRKSQKTRNGVKR</sequence>
<feature type="compositionally biased region" description="Basic residues" evidence="2">
    <location>
        <begin position="211"/>
        <end position="221"/>
    </location>
</feature>
<comment type="similarity">
    <text evidence="1">Belongs to the heparin-binding growth factors family.</text>
</comment>
<dbReference type="OMA" id="XPHSAMS"/>
<dbReference type="CDD" id="cd23307">
    <property type="entry name" value="beta-trefoil_FGF8-like"/>
    <property type="match status" value="1"/>
</dbReference>
<name>A0A8W8IMX8_MAGGI</name>
<evidence type="ECO:0000256" key="1">
    <source>
        <dbReference type="ARBA" id="ARBA00007936"/>
    </source>
</evidence>
<dbReference type="InterPro" id="IPR002209">
    <property type="entry name" value="Fibroblast_GF_fam"/>
</dbReference>
<keyword evidence="5" id="KW-1185">Reference proteome</keyword>
<dbReference type="InterPro" id="IPR008996">
    <property type="entry name" value="IL1/FGF"/>
</dbReference>
<feature type="chain" id="PRO_5042430883" description="Fibroblast growth factor 8" evidence="3">
    <location>
        <begin position="32"/>
        <end position="239"/>
    </location>
</feature>
<evidence type="ECO:0000256" key="2">
    <source>
        <dbReference type="SAM" id="MobiDB-lite"/>
    </source>
</evidence>
<dbReference type="EnsemblMetazoa" id="G15076.5">
    <property type="protein sequence ID" value="G15076.5:cds"/>
    <property type="gene ID" value="G15076"/>
</dbReference>
<accession>A0A8W8IMX8</accession>
<dbReference type="PANTHER" id="PTHR11486">
    <property type="entry name" value="FIBROBLAST GROWTH FACTOR"/>
    <property type="match status" value="1"/>
</dbReference>
<dbReference type="Gene3D" id="2.80.10.50">
    <property type="match status" value="1"/>
</dbReference>
<feature type="signal peptide" evidence="3">
    <location>
        <begin position="1"/>
        <end position="31"/>
    </location>
</feature>
<dbReference type="Pfam" id="PF00167">
    <property type="entry name" value="FGF"/>
    <property type="match status" value="1"/>
</dbReference>
<evidence type="ECO:0000313" key="4">
    <source>
        <dbReference type="EnsemblMetazoa" id="G15076.2:cds"/>
    </source>
</evidence>
<protein>
    <recommendedName>
        <fullName evidence="6">Fibroblast growth factor 8</fullName>
    </recommendedName>
</protein>
<dbReference type="RefSeq" id="XP_011453678.2">
    <property type="nucleotide sequence ID" value="XM_011455376.4"/>
</dbReference>
<dbReference type="AlphaFoldDB" id="A0A8W8IMX8"/>
<evidence type="ECO:0008006" key="6">
    <source>
        <dbReference type="Google" id="ProtNLM"/>
    </source>
</evidence>
<proteinExistence type="inferred from homology"/>
<keyword evidence="3" id="KW-0732">Signal</keyword>
<dbReference type="OrthoDB" id="5988014at2759"/>
<dbReference type="EnsemblMetazoa" id="G15076.4">
    <property type="protein sequence ID" value="G15076.4:cds"/>
    <property type="gene ID" value="G15076"/>
</dbReference>
<evidence type="ECO:0000313" key="5">
    <source>
        <dbReference type="Proteomes" id="UP000005408"/>
    </source>
</evidence>
<feature type="compositionally biased region" description="Basic residues" evidence="2">
    <location>
        <begin position="229"/>
        <end position="239"/>
    </location>
</feature>
<reference evidence="4" key="1">
    <citation type="submission" date="2022-08" db="UniProtKB">
        <authorList>
            <consortium name="EnsemblMetazoa"/>
        </authorList>
    </citation>
    <scope>IDENTIFICATION</scope>
    <source>
        <strain evidence="4">05x7-T-G4-1.051#20</strain>
    </source>
</reference>
<dbReference type="SMART" id="SM00442">
    <property type="entry name" value="FGF"/>
    <property type="match status" value="1"/>
</dbReference>
<dbReference type="GO" id="GO:0008083">
    <property type="term" value="F:growth factor activity"/>
    <property type="evidence" value="ECO:0007669"/>
    <property type="project" value="InterPro"/>
</dbReference>
<dbReference type="Proteomes" id="UP000005408">
    <property type="component" value="Unassembled WGS sequence"/>
</dbReference>
<dbReference type="EnsemblMetazoa" id="G15076.3">
    <property type="protein sequence ID" value="G15076.3:cds"/>
    <property type="gene ID" value="G15076"/>
</dbReference>
<feature type="region of interest" description="Disordered" evidence="2">
    <location>
        <begin position="211"/>
        <end position="239"/>
    </location>
</feature>
<dbReference type="KEGG" id="crg:105346677"/>
<dbReference type="EnsemblMetazoa" id="G15076.2">
    <property type="protein sequence ID" value="G15076.2:cds"/>
    <property type="gene ID" value="G15076"/>
</dbReference>
<dbReference type="GeneID" id="105346677"/>
<evidence type="ECO:0000256" key="3">
    <source>
        <dbReference type="SAM" id="SignalP"/>
    </source>
</evidence>
<dbReference type="SUPFAM" id="SSF50353">
    <property type="entry name" value="Cytokine"/>
    <property type="match status" value="1"/>
</dbReference>